<dbReference type="GO" id="GO:0016829">
    <property type="term" value="F:lyase activity"/>
    <property type="evidence" value="ECO:0007669"/>
    <property type="project" value="UniProtKB-KW"/>
</dbReference>
<gene>
    <name evidence="1" type="primary">apex1_4</name>
    <name evidence="1" type="ORF">CM83_4816</name>
</gene>
<reference evidence="1" key="2">
    <citation type="submission" date="2014-07" db="EMBL/GenBank/DDBJ databases">
        <authorList>
            <person name="Hull J."/>
        </authorList>
    </citation>
    <scope>NUCLEOTIDE SEQUENCE</scope>
</reference>
<feature type="non-terminal residue" evidence="1">
    <location>
        <position position="1"/>
    </location>
</feature>
<accession>A0A0A9Z279</accession>
<dbReference type="AlphaFoldDB" id="A0A0A9Z279"/>
<evidence type="ECO:0000313" key="1">
    <source>
        <dbReference type="EMBL" id="JAG35920.1"/>
    </source>
</evidence>
<organism evidence="1">
    <name type="scientific">Lygus hesperus</name>
    <name type="common">Western plant bug</name>
    <dbReference type="NCBI Taxonomy" id="30085"/>
    <lineage>
        <taxon>Eukaryota</taxon>
        <taxon>Metazoa</taxon>
        <taxon>Ecdysozoa</taxon>
        <taxon>Arthropoda</taxon>
        <taxon>Hexapoda</taxon>
        <taxon>Insecta</taxon>
        <taxon>Pterygota</taxon>
        <taxon>Neoptera</taxon>
        <taxon>Paraneoptera</taxon>
        <taxon>Hemiptera</taxon>
        <taxon>Heteroptera</taxon>
        <taxon>Panheteroptera</taxon>
        <taxon>Cimicomorpha</taxon>
        <taxon>Miridae</taxon>
        <taxon>Mirini</taxon>
        <taxon>Lygus</taxon>
    </lineage>
</organism>
<proteinExistence type="predicted"/>
<name>A0A0A9Z279_LYGHE</name>
<keyword evidence="1" id="KW-0456">Lyase</keyword>
<feature type="non-terminal residue" evidence="1">
    <location>
        <position position="117"/>
    </location>
</feature>
<reference evidence="1" key="1">
    <citation type="journal article" date="2014" name="PLoS ONE">
        <title>Transcriptome-Based Identification of ABC Transporters in the Western Tarnished Plant Bug Lygus hesperus.</title>
        <authorList>
            <person name="Hull J.J."/>
            <person name="Chaney K."/>
            <person name="Geib S.M."/>
            <person name="Fabrick J.A."/>
            <person name="Brent C.S."/>
            <person name="Walsh D."/>
            <person name="Lavine L.C."/>
        </authorList>
    </citation>
    <scope>NUCLEOTIDE SEQUENCE</scope>
</reference>
<dbReference type="EMBL" id="GBHO01007684">
    <property type="protein sequence ID" value="JAG35920.1"/>
    <property type="molecule type" value="Transcribed_RNA"/>
</dbReference>
<protein>
    <submittedName>
        <fullName evidence="1">DNA-(Apurinic or apyrimidinic site) lyase</fullName>
    </submittedName>
</protein>
<sequence length="117" mass="13325">VHTTATINYIIQFSLLTAYITESQQDLLRITVRTIFSSIFVQFKQYLRVTDSRLQCGPHPTLRLSHSRFEAKNNSLLNCRLELRQHSNFSVRLREMFSFLGSGGLNSSASGNVVNES</sequence>